<name>A0A2T9ZHB3_9FUNG</name>
<evidence type="ECO:0000259" key="13">
    <source>
        <dbReference type="PROSITE" id="PS50157"/>
    </source>
</evidence>
<dbReference type="GO" id="GO:0000978">
    <property type="term" value="F:RNA polymerase II cis-regulatory region sequence-specific DNA binding"/>
    <property type="evidence" value="ECO:0007669"/>
    <property type="project" value="TreeGrafter"/>
</dbReference>
<dbReference type="FunFam" id="3.30.160.60:FF:001156">
    <property type="entry name" value="Zinc finger protein 407"/>
    <property type="match status" value="1"/>
</dbReference>
<evidence type="ECO:0000256" key="7">
    <source>
        <dbReference type="ARBA" id="ARBA00023015"/>
    </source>
</evidence>
<feature type="compositionally biased region" description="Polar residues" evidence="12">
    <location>
        <begin position="520"/>
        <end position="531"/>
    </location>
</feature>
<organism evidence="14 15">
    <name type="scientific">Smittium megazygosporum</name>
    <dbReference type="NCBI Taxonomy" id="133381"/>
    <lineage>
        <taxon>Eukaryota</taxon>
        <taxon>Fungi</taxon>
        <taxon>Fungi incertae sedis</taxon>
        <taxon>Zoopagomycota</taxon>
        <taxon>Kickxellomycotina</taxon>
        <taxon>Harpellomycetes</taxon>
        <taxon>Harpellales</taxon>
        <taxon>Legeriomycetaceae</taxon>
        <taxon>Smittium</taxon>
    </lineage>
</organism>
<evidence type="ECO:0000313" key="14">
    <source>
        <dbReference type="EMBL" id="PVV03907.1"/>
    </source>
</evidence>
<proteinExistence type="inferred from homology"/>
<keyword evidence="6" id="KW-0862">Zinc</keyword>
<dbReference type="OrthoDB" id="8922241at2759"/>
<evidence type="ECO:0000256" key="5">
    <source>
        <dbReference type="ARBA" id="ARBA00022771"/>
    </source>
</evidence>
<dbReference type="EMBL" id="MBFS01000180">
    <property type="protein sequence ID" value="PVV03907.1"/>
    <property type="molecule type" value="Genomic_DNA"/>
</dbReference>
<keyword evidence="3" id="KW-0479">Metal-binding</keyword>
<dbReference type="GO" id="GO:0045893">
    <property type="term" value="P:positive regulation of DNA-templated transcription"/>
    <property type="evidence" value="ECO:0007669"/>
    <property type="project" value="UniProtKB-ARBA"/>
</dbReference>
<feature type="compositionally biased region" description="Polar residues" evidence="12">
    <location>
        <begin position="546"/>
        <end position="565"/>
    </location>
</feature>
<protein>
    <recommendedName>
        <fullName evidence="13">C2H2-type domain-containing protein</fullName>
    </recommendedName>
</protein>
<feature type="region of interest" description="Disordered" evidence="12">
    <location>
        <begin position="500"/>
        <end position="573"/>
    </location>
</feature>
<evidence type="ECO:0000256" key="6">
    <source>
        <dbReference type="ARBA" id="ARBA00022833"/>
    </source>
</evidence>
<dbReference type="InterPro" id="IPR013087">
    <property type="entry name" value="Znf_C2H2_type"/>
</dbReference>
<comment type="similarity">
    <text evidence="2">Belongs to the krueppel C2H2-type zinc-finger protein family.</text>
</comment>
<evidence type="ECO:0000256" key="3">
    <source>
        <dbReference type="ARBA" id="ARBA00022723"/>
    </source>
</evidence>
<evidence type="ECO:0000256" key="9">
    <source>
        <dbReference type="ARBA" id="ARBA00023163"/>
    </source>
</evidence>
<feature type="region of interest" description="Disordered" evidence="12">
    <location>
        <begin position="589"/>
        <end position="626"/>
    </location>
</feature>
<keyword evidence="5 11" id="KW-0863">Zinc-finger</keyword>
<keyword evidence="9" id="KW-0804">Transcription</keyword>
<dbReference type="SMART" id="SM00355">
    <property type="entry name" value="ZnF_C2H2"/>
    <property type="match status" value="2"/>
</dbReference>
<dbReference type="AlphaFoldDB" id="A0A2T9ZHB3"/>
<dbReference type="GO" id="GO:0000981">
    <property type="term" value="F:DNA-binding transcription factor activity, RNA polymerase II-specific"/>
    <property type="evidence" value="ECO:0007669"/>
    <property type="project" value="TreeGrafter"/>
</dbReference>
<evidence type="ECO:0000256" key="11">
    <source>
        <dbReference type="PROSITE-ProRule" id="PRU00042"/>
    </source>
</evidence>
<accession>A0A2T9ZHB3</accession>
<evidence type="ECO:0000256" key="12">
    <source>
        <dbReference type="SAM" id="MobiDB-lite"/>
    </source>
</evidence>
<dbReference type="InterPro" id="IPR036236">
    <property type="entry name" value="Znf_C2H2_sf"/>
</dbReference>
<dbReference type="GO" id="GO:0008270">
    <property type="term" value="F:zinc ion binding"/>
    <property type="evidence" value="ECO:0007669"/>
    <property type="project" value="UniProtKB-KW"/>
</dbReference>
<keyword evidence="4" id="KW-0677">Repeat</keyword>
<evidence type="ECO:0000256" key="8">
    <source>
        <dbReference type="ARBA" id="ARBA00023125"/>
    </source>
</evidence>
<evidence type="ECO:0000313" key="15">
    <source>
        <dbReference type="Proteomes" id="UP000245609"/>
    </source>
</evidence>
<keyword evidence="15" id="KW-1185">Reference proteome</keyword>
<dbReference type="Proteomes" id="UP000245609">
    <property type="component" value="Unassembled WGS sequence"/>
</dbReference>
<dbReference type="PANTHER" id="PTHR23226:SF377">
    <property type="entry name" value="ZINC FINGER AND SCAN DOMAIN-CONTAINING PROTEIN 20"/>
    <property type="match status" value="1"/>
</dbReference>
<dbReference type="PROSITE" id="PS00028">
    <property type="entry name" value="ZINC_FINGER_C2H2_1"/>
    <property type="match status" value="1"/>
</dbReference>
<sequence>MSSNQLYYLFQEGIGSSDLYCNNIVQNSNNVGINSQEHFTNVDQQNDEAKDALVNQMKLENIFSSGITKQSKSVLNEEFFNNALGQTYFNMDRTKNQNWDTKVPDVAASQLSKFFFDFQNENSGKSMNPKITGMGPLTQKNTLNYNEIEKQNLLGSNMKALSNSSTLKDMETEFRGFQERQTTDSSTNVPMNQQGYDFSKYNQIERFGSAVESIADLKAPEQITQDGFSYNAGVYPPPLKNASLTRSFTESKAPEYSNIRLDPLDLINNPRRYGQVKETFGLIGGSGQENFDDRRWQLNNRQDVPAQVGGSGLPINPMEIVNMETTFPKEKLFFEENKTNNNYGGNMDTKINNLSEFTIQKELEKINRLQNPQFGMNIDNINVFPNTHLVSNGGYGIGPQNVVIHNALEALSQQNLSLNEFNYLFTNLSNFNCFNSVSRPFKCPTCDQSFSRNHDLKRHVKIHTGVKPYKCKRCNKSFGRSDALKRHGMVKRCRMLEKANKLKQENAASGNKDKSKKNEPSSGPKQASKTTGKSESHAFENKSPIKGQNRQWNNELASIPSSPNTDDPPLSELLFGSTNKNMWRTNAQANKKSPRLERIDDTVPLSDALGRNTSRDSENTNLTESTTATLSSIGNLSEYLDLNSNNGIGNQSSIPNQNLVNWEKRYEMFSENSSDNLIINQIPLLNIKTNSEINQSTSSTKISDPLDVFDLKFTGDMEEMILQNKNQAKEYQQQTGITSDNQIAQFFLDKDSTSLIKAATGFSKELDTSQFCQNGNIQNGFGLKNIQTIDELLNSLGSENIQNLY</sequence>
<gene>
    <name evidence="14" type="ORF">BB560_001598</name>
</gene>
<evidence type="ECO:0000256" key="1">
    <source>
        <dbReference type="ARBA" id="ARBA00004123"/>
    </source>
</evidence>
<keyword evidence="7" id="KW-0805">Transcription regulation</keyword>
<evidence type="ECO:0000256" key="4">
    <source>
        <dbReference type="ARBA" id="ARBA00022737"/>
    </source>
</evidence>
<dbReference type="GO" id="GO:0005634">
    <property type="term" value="C:nucleus"/>
    <property type="evidence" value="ECO:0007669"/>
    <property type="project" value="UniProtKB-SubCell"/>
</dbReference>
<dbReference type="SUPFAM" id="SSF57667">
    <property type="entry name" value="beta-beta-alpha zinc fingers"/>
    <property type="match status" value="1"/>
</dbReference>
<comment type="caution">
    <text evidence="14">The sequence shown here is derived from an EMBL/GenBank/DDBJ whole genome shotgun (WGS) entry which is preliminary data.</text>
</comment>
<dbReference type="GO" id="GO:0005694">
    <property type="term" value="C:chromosome"/>
    <property type="evidence" value="ECO:0007669"/>
    <property type="project" value="UniProtKB-ARBA"/>
</dbReference>
<dbReference type="FunFam" id="3.30.160.60:FF:001732">
    <property type="entry name" value="Zgc:162936"/>
    <property type="match status" value="1"/>
</dbReference>
<dbReference type="Pfam" id="PF00096">
    <property type="entry name" value="zf-C2H2"/>
    <property type="match status" value="2"/>
</dbReference>
<comment type="subcellular location">
    <subcellularLocation>
        <location evidence="1">Nucleus</location>
    </subcellularLocation>
</comment>
<dbReference type="Gene3D" id="3.30.160.60">
    <property type="entry name" value="Classic Zinc Finger"/>
    <property type="match status" value="2"/>
</dbReference>
<dbReference type="PROSITE" id="PS50157">
    <property type="entry name" value="ZINC_FINGER_C2H2_2"/>
    <property type="match status" value="2"/>
</dbReference>
<reference evidence="14 15" key="1">
    <citation type="journal article" date="2018" name="MBio">
        <title>Comparative Genomics Reveals the Core Gene Toolbox for the Fungus-Insect Symbiosis.</title>
        <authorList>
            <person name="Wang Y."/>
            <person name="Stata M."/>
            <person name="Wang W."/>
            <person name="Stajich J.E."/>
            <person name="White M.M."/>
            <person name="Moncalvo J.M."/>
        </authorList>
    </citation>
    <scope>NUCLEOTIDE SEQUENCE [LARGE SCALE GENOMIC DNA]</scope>
    <source>
        <strain evidence="14 15">SC-DP-2</strain>
    </source>
</reference>
<evidence type="ECO:0000256" key="2">
    <source>
        <dbReference type="ARBA" id="ARBA00006991"/>
    </source>
</evidence>
<keyword evidence="8" id="KW-0238">DNA-binding</keyword>
<dbReference type="STRING" id="133381.A0A2T9ZHB3"/>
<feature type="domain" description="C2H2-type" evidence="13">
    <location>
        <begin position="469"/>
        <end position="487"/>
    </location>
</feature>
<evidence type="ECO:0000256" key="10">
    <source>
        <dbReference type="ARBA" id="ARBA00023242"/>
    </source>
</evidence>
<keyword evidence="10" id="KW-0539">Nucleus</keyword>
<feature type="domain" description="C2H2-type" evidence="13">
    <location>
        <begin position="441"/>
        <end position="468"/>
    </location>
</feature>
<dbReference type="PANTHER" id="PTHR23226">
    <property type="entry name" value="ZINC FINGER AND SCAN DOMAIN-CONTAINING"/>
    <property type="match status" value="1"/>
</dbReference>